<reference evidence="2" key="1">
    <citation type="submission" date="2017-08" db="EMBL/GenBank/DDBJ databases">
        <authorList>
            <person name="Polle J.E."/>
            <person name="Barry K."/>
            <person name="Cushman J."/>
            <person name="Schmutz J."/>
            <person name="Tran D."/>
            <person name="Hathwaick L.T."/>
            <person name="Yim W.C."/>
            <person name="Jenkins J."/>
            <person name="Mckie-Krisberg Z.M."/>
            <person name="Prochnik S."/>
            <person name="Lindquist E."/>
            <person name="Dockter R.B."/>
            <person name="Adam C."/>
            <person name="Molina H."/>
            <person name="Bunkerborg J."/>
            <person name="Jin E."/>
            <person name="Buchheim M."/>
            <person name="Magnuson J."/>
        </authorList>
    </citation>
    <scope>NUCLEOTIDE SEQUENCE</scope>
    <source>
        <strain evidence="2">CCAP 19/18</strain>
    </source>
</reference>
<evidence type="ECO:0000313" key="3">
    <source>
        <dbReference type="Proteomes" id="UP000815325"/>
    </source>
</evidence>
<dbReference type="EMBL" id="MU070450">
    <property type="protein sequence ID" value="KAF5827673.1"/>
    <property type="molecule type" value="Genomic_DNA"/>
</dbReference>
<comment type="caution">
    <text evidence="2">The sequence shown here is derived from an EMBL/GenBank/DDBJ whole genome shotgun (WGS) entry which is preliminary data.</text>
</comment>
<organism evidence="2 3">
    <name type="scientific">Dunaliella salina</name>
    <name type="common">Green alga</name>
    <name type="synonym">Protococcus salinus</name>
    <dbReference type="NCBI Taxonomy" id="3046"/>
    <lineage>
        <taxon>Eukaryota</taxon>
        <taxon>Viridiplantae</taxon>
        <taxon>Chlorophyta</taxon>
        <taxon>core chlorophytes</taxon>
        <taxon>Chlorophyceae</taxon>
        <taxon>CS clade</taxon>
        <taxon>Chlamydomonadales</taxon>
        <taxon>Dunaliellaceae</taxon>
        <taxon>Dunaliella</taxon>
    </lineage>
</organism>
<evidence type="ECO:0000313" key="2">
    <source>
        <dbReference type="EMBL" id="KAF5827673.1"/>
    </source>
</evidence>
<dbReference type="Proteomes" id="UP000815325">
    <property type="component" value="Unassembled WGS sequence"/>
</dbReference>
<feature type="region of interest" description="Disordered" evidence="1">
    <location>
        <begin position="71"/>
        <end position="95"/>
    </location>
</feature>
<gene>
    <name evidence="2" type="ORF">DUNSADRAFT_260</name>
</gene>
<evidence type="ECO:0000256" key="1">
    <source>
        <dbReference type="SAM" id="MobiDB-lite"/>
    </source>
</evidence>
<accession>A0ABQ7FZ87</accession>
<sequence>MATEQLLSTWRVCRERAIIRAGQKPSGISIGCVLAPGHSQLPRGVMTGKSHRQWKNPLINKGKKISRAEKARKATRLQPHRQQPPTLRVTLPPREGNKAPSTLAASCLNFVYPFHPGRATRLQLHRLLAAYTLCVPYTQGRQQGSHLCRQLAACPLYITSSQGRQQGSSYTCRQLPTLCVSLSSRESNKAPSRQAASHLRFAKANSHACVLCRKCSSINRV</sequence>
<protein>
    <recommendedName>
        <fullName evidence="4">Encoded protein</fullName>
    </recommendedName>
</protein>
<proteinExistence type="predicted"/>
<evidence type="ECO:0008006" key="4">
    <source>
        <dbReference type="Google" id="ProtNLM"/>
    </source>
</evidence>
<keyword evidence="3" id="KW-1185">Reference proteome</keyword>
<name>A0ABQ7FZ87_DUNSA</name>